<dbReference type="AlphaFoldDB" id="A0A4R4KHI0"/>
<dbReference type="EMBL" id="SMJU01000003">
    <property type="protein sequence ID" value="TDB67557.1"/>
    <property type="molecule type" value="Genomic_DNA"/>
</dbReference>
<name>A0A4R4KHI0_9BACT</name>
<feature type="signal peptide" evidence="1">
    <location>
        <begin position="1"/>
        <end position="21"/>
    </location>
</feature>
<keyword evidence="3" id="KW-1185">Reference proteome</keyword>
<evidence type="ECO:0000313" key="3">
    <source>
        <dbReference type="Proteomes" id="UP000295706"/>
    </source>
</evidence>
<reference evidence="2 3" key="1">
    <citation type="submission" date="2019-02" db="EMBL/GenBank/DDBJ databases">
        <title>Arundinibacter roseus gen. nov., sp. nov., a new member of the family Cytophagaceae.</title>
        <authorList>
            <person name="Szuroczki S."/>
            <person name="Khayer B."/>
            <person name="Sproer C."/>
            <person name="Toumi M."/>
            <person name="Szabo A."/>
            <person name="Felfoldi T."/>
            <person name="Schumann P."/>
            <person name="Toth E."/>
        </authorList>
    </citation>
    <scope>NUCLEOTIDE SEQUENCE [LARGE SCALE GENOMIC DNA]</scope>
    <source>
        <strain evidence="2 3">DMA-k-7a</strain>
    </source>
</reference>
<accession>A0A4R4KHI0</accession>
<dbReference type="RefSeq" id="WP_132115657.1">
    <property type="nucleotide sequence ID" value="NZ_SMJU01000003.1"/>
</dbReference>
<dbReference type="Proteomes" id="UP000295706">
    <property type="component" value="Unassembled WGS sequence"/>
</dbReference>
<dbReference type="OrthoDB" id="1100674at2"/>
<feature type="chain" id="PRO_5021025608" description="TIGR03066 family protein" evidence="1">
    <location>
        <begin position="22"/>
        <end position="129"/>
    </location>
</feature>
<gene>
    <name evidence="2" type="ORF">EZE20_06340</name>
</gene>
<evidence type="ECO:0000313" key="2">
    <source>
        <dbReference type="EMBL" id="TDB67557.1"/>
    </source>
</evidence>
<comment type="caution">
    <text evidence="2">The sequence shown here is derived from an EMBL/GenBank/DDBJ whole genome shotgun (WGS) entry which is preliminary data.</text>
</comment>
<evidence type="ECO:0000256" key="1">
    <source>
        <dbReference type="SAM" id="SignalP"/>
    </source>
</evidence>
<sequence length="129" mass="14012">MKKNSLLLLFLVLGLASKGFSQTTQTTDFFVGKWEVLIKETPNGDAKLMVDLVRTDGKLSGEMSLDGDTSGAKTVLTDITEDGDKLGFGFSAQGYDVTMDLTKVDDDTLKGSLLNMFDAIAKRIPQPKE</sequence>
<protein>
    <recommendedName>
        <fullName evidence="4">TIGR03066 family protein</fullName>
    </recommendedName>
</protein>
<evidence type="ECO:0008006" key="4">
    <source>
        <dbReference type="Google" id="ProtNLM"/>
    </source>
</evidence>
<proteinExistence type="predicted"/>
<organism evidence="2 3">
    <name type="scientific">Arundinibacter roseus</name>
    <dbReference type="NCBI Taxonomy" id="2070510"/>
    <lineage>
        <taxon>Bacteria</taxon>
        <taxon>Pseudomonadati</taxon>
        <taxon>Bacteroidota</taxon>
        <taxon>Cytophagia</taxon>
        <taxon>Cytophagales</taxon>
        <taxon>Spirosomataceae</taxon>
        <taxon>Arundinibacter</taxon>
    </lineage>
</organism>
<keyword evidence="1" id="KW-0732">Signal</keyword>